<reference evidence="1" key="1">
    <citation type="journal article" date="2020" name="Fungal Divers.">
        <title>Resolving the Mortierellaceae phylogeny through synthesis of multi-gene phylogenetics and phylogenomics.</title>
        <authorList>
            <person name="Vandepol N."/>
            <person name="Liber J."/>
            <person name="Desiro A."/>
            <person name="Na H."/>
            <person name="Kennedy M."/>
            <person name="Barry K."/>
            <person name="Grigoriev I.V."/>
            <person name="Miller A.N."/>
            <person name="O'Donnell K."/>
            <person name="Stajich J.E."/>
            <person name="Bonito G."/>
        </authorList>
    </citation>
    <scope>NUCLEOTIDE SEQUENCE</scope>
    <source>
        <strain evidence="1">MES-2147</strain>
    </source>
</reference>
<dbReference type="EMBL" id="JAAAHW010008050">
    <property type="protein sequence ID" value="KAF9945293.1"/>
    <property type="molecule type" value="Genomic_DNA"/>
</dbReference>
<evidence type="ECO:0000313" key="2">
    <source>
        <dbReference type="Proteomes" id="UP000749646"/>
    </source>
</evidence>
<comment type="caution">
    <text evidence="1">The sequence shown here is derived from an EMBL/GenBank/DDBJ whole genome shotgun (WGS) entry which is preliminary data.</text>
</comment>
<protein>
    <submittedName>
        <fullName evidence="1">Uncharacterized protein</fullName>
    </submittedName>
</protein>
<feature type="non-terminal residue" evidence="1">
    <location>
        <position position="273"/>
    </location>
</feature>
<accession>A0A9P6IS22</accession>
<evidence type="ECO:0000313" key="1">
    <source>
        <dbReference type="EMBL" id="KAF9945293.1"/>
    </source>
</evidence>
<dbReference type="Proteomes" id="UP000749646">
    <property type="component" value="Unassembled WGS sequence"/>
</dbReference>
<dbReference type="AlphaFoldDB" id="A0A9P6IS22"/>
<keyword evidence="2" id="KW-1185">Reference proteome</keyword>
<sequence>MANYFIDTVRQWSVRDFLKHNSSFAVFIAGLDEIKKRHSVDKAIRTYATSWFKFWRLRLDAFLAETKTSVTNGIIIEEERHLAQQRFRGRIRDETAKALAPQEPVHTTPLLGKREREEETEVQEEKIVTYKKGAVSPFVKDFLDSDILEEEEDEDAATLAQQRSHHSFNMIFDCQRFPFTCVVGEQDVSTQFMDYYEEAVALPYDYNSFEDFLATGGILFLGDKSTRLQEQRFGEDFKRLRMAVILAIEPNKDKDILANQEDKAVELCQALRN</sequence>
<proteinExistence type="predicted"/>
<dbReference type="OrthoDB" id="2422929at2759"/>
<organism evidence="1 2">
    <name type="scientific">Modicella reniformis</name>
    <dbReference type="NCBI Taxonomy" id="1440133"/>
    <lineage>
        <taxon>Eukaryota</taxon>
        <taxon>Fungi</taxon>
        <taxon>Fungi incertae sedis</taxon>
        <taxon>Mucoromycota</taxon>
        <taxon>Mortierellomycotina</taxon>
        <taxon>Mortierellomycetes</taxon>
        <taxon>Mortierellales</taxon>
        <taxon>Mortierellaceae</taxon>
        <taxon>Modicella</taxon>
    </lineage>
</organism>
<name>A0A9P6IS22_9FUNG</name>
<gene>
    <name evidence="1" type="ORF">BGZ65_010926</name>
</gene>